<gene>
    <name evidence="14" type="ORF">PHJA_002494500</name>
</gene>
<keyword evidence="9 11" id="KW-0472">Membrane</keyword>
<comment type="similarity">
    <text evidence="2">Belongs to the RLP family.</text>
</comment>
<dbReference type="InterPro" id="IPR003591">
    <property type="entry name" value="Leu-rich_rpt_typical-subtyp"/>
</dbReference>
<keyword evidence="8 11" id="KW-1133">Transmembrane helix</keyword>
<evidence type="ECO:0000259" key="13">
    <source>
        <dbReference type="Pfam" id="PF08263"/>
    </source>
</evidence>
<sequence>MFASILFILLISSNSGIGINFTVVSGQQLSEKQLLLELKSNLTYDPSLSTKLVQWNESSDHCQWSGVQCDIKNRVSSLDLSRESISGGINDSASSLFMLVHLQTLNLAQNTFDSIELPLGFGKLSELRYLNLSDSGFTGRVPPDFPDLTRLVVLDLSSTSYLSLSLENPNLEKLIHNFTRLRELYLDHVNISAQGRVWCNAISSSVPNLRVLSLSNTYITGPFDSSLVKLRFLSTIRLDVNTFSSPFPDFFADFPNLRILTLSSCDLFGFVPEKLFRIKSLETIDLSGNRELEGSLPDFPLNGSLQNLLLSYTNFSRNLSDSIGNLKMLKNVDLRSCRFSGPIPGSIKNLTRLFYFDLSLNRFLGSVPSFALLKNLTVINLSANSLTGQILDSHWEGLENLNFLDLSENLLRGEIPASLFVLPSVKVLRFSNNSFVNNLEGPIPRFFFEFQNISSLDLSWNKFNGSVELTDFRKLTNLVNLDLSNNDLSNQSSLMMLDLSENQLSGEIPNWVWEIEPYNFRSLHFIDLHSNLLSGQIPVSPSPAFFFSIANNKISGEIPPSLCNASRLQILDLSNNSLHGQIPFCLLQDTELSVLNLRRNNLDGEIPASIGNLRKLESLDLSFNTLTGEIPNQLASLNFLSFLNLSYNQLVGRIPQGSQMQTFTESSYLGNEGLCGFPLNKTCSDVGENELSEQESEGQILDSGIYVSAALGFIVGLGFIFGPLVFCGRWRRCFNKHLNRFVMMVLHRKLENEDW</sequence>
<dbReference type="SMART" id="SM00369">
    <property type="entry name" value="LRR_TYP"/>
    <property type="match status" value="7"/>
</dbReference>
<evidence type="ECO:0000256" key="3">
    <source>
        <dbReference type="ARBA" id="ARBA00022475"/>
    </source>
</evidence>
<evidence type="ECO:0000256" key="9">
    <source>
        <dbReference type="ARBA" id="ARBA00023136"/>
    </source>
</evidence>
<keyword evidence="10" id="KW-0325">Glycoprotein</keyword>
<keyword evidence="6 12" id="KW-0732">Signal</keyword>
<accession>A0A830CWC5</accession>
<dbReference type="OrthoDB" id="1394818at2759"/>
<dbReference type="InterPro" id="IPR013210">
    <property type="entry name" value="LRR_N_plant-typ"/>
</dbReference>
<comment type="subcellular location">
    <subcellularLocation>
        <location evidence="1">Cell membrane</location>
        <topology evidence="1">Single-pass type I membrane protein</topology>
    </subcellularLocation>
</comment>
<comment type="caution">
    <text evidence="14">The sequence shown here is derived from an EMBL/GenBank/DDBJ whole genome shotgun (WGS) entry which is preliminary data.</text>
</comment>
<dbReference type="FunFam" id="3.80.10.10:FF:000095">
    <property type="entry name" value="LRR receptor-like serine/threonine-protein kinase GSO1"/>
    <property type="match status" value="1"/>
</dbReference>
<dbReference type="InterPro" id="IPR032675">
    <property type="entry name" value="LRR_dom_sf"/>
</dbReference>
<evidence type="ECO:0000313" key="14">
    <source>
        <dbReference type="EMBL" id="GFQ03507.1"/>
    </source>
</evidence>
<evidence type="ECO:0000256" key="7">
    <source>
        <dbReference type="ARBA" id="ARBA00022737"/>
    </source>
</evidence>
<feature type="domain" description="Leucine-rich repeat-containing N-terminal plant-type" evidence="13">
    <location>
        <begin position="30"/>
        <end position="70"/>
    </location>
</feature>
<dbReference type="Proteomes" id="UP000653305">
    <property type="component" value="Unassembled WGS sequence"/>
</dbReference>
<evidence type="ECO:0000256" key="1">
    <source>
        <dbReference type="ARBA" id="ARBA00004251"/>
    </source>
</evidence>
<evidence type="ECO:0000256" key="4">
    <source>
        <dbReference type="ARBA" id="ARBA00022614"/>
    </source>
</evidence>
<dbReference type="AlphaFoldDB" id="A0A830CWC5"/>
<dbReference type="PRINTS" id="PR00019">
    <property type="entry name" value="LEURICHRPT"/>
</dbReference>
<keyword evidence="15" id="KW-1185">Reference proteome</keyword>
<keyword evidence="14" id="KW-0808">Transferase</keyword>
<keyword evidence="7" id="KW-0677">Repeat</keyword>
<evidence type="ECO:0000256" key="10">
    <source>
        <dbReference type="ARBA" id="ARBA00023180"/>
    </source>
</evidence>
<reference evidence="14" key="1">
    <citation type="submission" date="2020-07" db="EMBL/GenBank/DDBJ databases">
        <title>Ethylene signaling mediates host invasion by parasitic plants.</title>
        <authorList>
            <person name="Yoshida S."/>
        </authorList>
    </citation>
    <scope>NUCLEOTIDE SEQUENCE</scope>
    <source>
        <strain evidence="14">Okayama</strain>
    </source>
</reference>
<keyword evidence="14" id="KW-0675">Receptor</keyword>
<dbReference type="PROSITE" id="PS51450">
    <property type="entry name" value="LRR"/>
    <property type="match status" value="1"/>
</dbReference>
<dbReference type="EMBL" id="BMAC01000839">
    <property type="protein sequence ID" value="GFQ03507.1"/>
    <property type="molecule type" value="Genomic_DNA"/>
</dbReference>
<dbReference type="InterPro" id="IPR001611">
    <property type="entry name" value="Leu-rich_rpt"/>
</dbReference>
<dbReference type="PANTHER" id="PTHR48061">
    <property type="entry name" value="LEUCINE-RICH REPEAT RECEPTOR PROTEIN KINASE EMS1-LIKE-RELATED"/>
    <property type="match status" value="1"/>
</dbReference>
<evidence type="ECO:0000256" key="11">
    <source>
        <dbReference type="SAM" id="Phobius"/>
    </source>
</evidence>
<evidence type="ECO:0000256" key="12">
    <source>
        <dbReference type="SAM" id="SignalP"/>
    </source>
</evidence>
<organism evidence="14 15">
    <name type="scientific">Phtheirospermum japonicum</name>
    <dbReference type="NCBI Taxonomy" id="374723"/>
    <lineage>
        <taxon>Eukaryota</taxon>
        <taxon>Viridiplantae</taxon>
        <taxon>Streptophyta</taxon>
        <taxon>Embryophyta</taxon>
        <taxon>Tracheophyta</taxon>
        <taxon>Spermatophyta</taxon>
        <taxon>Magnoliopsida</taxon>
        <taxon>eudicotyledons</taxon>
        <taxon>Gunneridae</taxon>
        <taxon>Pentapetalae</taxon>
        <taxon>asterids</taxon>
        <taxon>lamiids</taxon>
        <taxon>Lamiales</taxon>
        <taxon>Orobanchaceae</taxon>
        <taxon>Orobanchaceae incertae sedis</taxon>
        <taxon>Phtheirospermum</taxon>
    </lineage>
</organism>
<evidence type="ECO:0000256" key="5">
    <source>
        <dbReference type="ARBA" id="ARBA00022692"/>
    </source>
</evidence>
<keyword evidence="5 11" id="KW-0812">Transmembrane</keyword>
<dbReference type="GO" id="GO:0051707">
    <property type="term" value="P:response to other organism"/>
    <property type="evidence" value="ECO:0007669"/>
    <property type="project" value="UniProtKB-ARBA"/>
</dbReference>
<name>A0A830CWC5_9LAMI</name>
<feature type="chain" id="PRO_5032356473" evidence="12">
    <location>
        <begin position="19"/>
        <end position="755"/>
    </location>
</feature>
<evidence type="ECO:0000256" key="2">
    <source>
        <dbReference type="ARBA" id="ARBA00009592"/>
    </source>
</evidence>
<keyword evidence="4" id="KW-0433">Leucine-rich repeat</keyword>
<dbReference type="Gene3D" id="3.80.10.10">
    <property type="entry name" value="Ribonuclease Inhibitor"/>
    <property type="match status" value="4"/>
</dbReference>
<dbReference type="GO" id="GO:0005886">
    <property type="term" value="C:plasma membrane"/>
    <property type="evidence" value="ECO:0007669"/>
    <property type="project" value="UniProtKB-SubCell"/>
</dbReference>
<evidence type="ECO:0000256" key="6">
    <source>
        <dbReference type="ARBA" id="ARBA00022729"/>
    </source>
</evidence>
<keyword evidence="3" id="KW-1003">Cell membrane</keyword>
<dbReference type="GO" id="GO:0006952">
    <property type="term" value="P:defense response"/>
    <property type="evidence" value="ECO:0007669"/>
    <property type="project" value="UniProtKB-ARBA"/>
</dbReference>
<feature type="transmembrane region" description="Helical" evidence="11">
    <location>
        <begin position="705"/>
        <end position="726"/>
    </location>
</feature>
<dbReference type="PANTHER" id="PTHR48061:SF16">
    <property type="entry name" value="CF-2.2"/>
    <property type="match status" value="1"/>
</dbReference>
<proteinExistence type="inferred from homology"/>
<dbReference type="GO" id="GO:0016301">
    <property type="term" value="F:kinase activity"/>
    <property type="evidence" value="ECO:0007669"/>
    <property type="project" value="UniProtKB-KW"/>
</dbReference>
<protein>
    <submittedName>
        <fullName evidence="14">Leucine-rich repeat receptor protein kinase exs</fullName>
    </submittedName>
</protein>
<feature type="signal peptide" evidence="12">
    <location>
        <begin position="1"/>
        <end position="18"/>
    </location>
</feature>
<keyword evidence="14" id="KW-0418">Kinase</keyword>
<evidence type="ECO:0000313" key="15">
    <source>
        <dbReference type="Proteomes" id="UP000653305"/>
    </source>
</evidence>
<evidence type="ECO:0000256" key="8">
    <source>
        <dbReference type="ARBA" id="ARBA00022989"/>
    </source>
</evidence>
<dbReference type="Pfam" id="PF13855">
    <property type="entry name" value="LRR_8"/>
    <property type="match status" value="1"/>
</dbReference>
<dbReference type="SUPFAM" id="SSF52058">
    <property type="entry name" value="L domain-like"/>
    <property type="match status" value="2"/>
</dbReference>
<dbReference type="Pfam" id="PF08263">
    <property type="entry name" value="LRRNT_2"/>
    <property type="match status" value="1"/>
</dbReference>
<dbReference type="FunFam" id="3.80.10.10:FF:000111">
    <property type="entry name" value="LRR receptor-like serine/threonine-protein kinase ERECTA"/>
    <property type="match status" value="1"/>
</dbReference>
<dbReference type="Pfam" id="PF00560">
    <property type="entry name" value="LRR_1"/>
    <property type="match status" value="5"/>
</dbReference>
<dbReference type="InterPro" id="IPR046956">
    <property type="entry name" value="RLP23-like"/>
</dbReference>